<feature type="transmembrane region" description="Helical" evidence="1">
    <location>
        <begin position="94"/>
        <end position="119"/>
    </location>
</feature>
<protein>
    <submittedName>
        <fullName evidence="2">Uncharacterized protein</fullName>
    </submittedName>
</protein>
<reference evidence="2" key="1">
    <citation type="submission" date="2018-04" db="EMBL/GenBank/DDBJ databases">
        <title>WGS assembly of Panicum hallii.</title>
        <authorList>
            <person name="Lovell J."/>
            <person name="Jenkins J."/>
            <person name="Lowry D."/>
            <person name="Mamidi S."/>
            <person name="Sreedasyam A."/>
            <person name="Weng X."/>
            <person name="Barry K."/>
            <person name="Bonette J."/>
            <person name="Campitelli B."/>
            <person name="Daum C."/>
            <person name="Gordon S."/>
            <person name="Gould B."/>
            <person name="Lipzen A."/>
            <person name="Macqueen A."/>
            <person name="Palacio-Mejia J."/>
            <person name="Plott C."/>
            <person name="Shakirov E."/>
            <person name="Shu S."/>
            <person name="Yoshinaga Y."/>
            <person name="Zane M."/>
            <person name="Rokhsar D."/>
            <person name="Grimwood J."/>
            <person name="Schmutz J."/>
            <person name="Juenger T."/>
        </authorList>
    </citation>
    <scope>NUCLEOTIDE SEQUENCE [LARGE SCALE GENOMIC DNA]</scope>
    <source>
        <strain evidence="2">FIL2</strain>
    </source>
</reference>
<sequence>MRWRRRRHPGNCSGAPRWRCEDDHPCCPPPPPPPAFIGYRMEANGYVSLEYLANQTFNTEMRTNTHVWTEQMDRFHALAIELYSKFFSHDPACVLNYLTVCMHGLLTPAIFYSLLYFVLQIGRPVANRLSPVVRQLSSKEIKCENRCFLFAAVSSWSSEGSCVLSLPPLSTTFNGCSRPARGSCLFAGQRINLDSFFCFDVL</sequence>
<keyword evidence="1" id="KW-0472">Membrane</keyword>
<gene>
    <name evidence="2" type="ORF">PAHAL_2G208100</name>
</gene>
<keyword evidence="1" id="KW-1133">Transmembrane helix</keyword>
<evidence type="ECO:0000256" key="1">
    <source>
        <dbReference type="SAM" id="Phobius"/>
    </source>
</evidence>
<name>A0A2T8KPR2_9POAL</name>
<organism evidence="2">
    <name type="scientific">Panicum hallii</name>
    <dbReference type="NCBI Taxonomy" id="206008"/>
    <lineage>
        <taxon>Eukaryota</taxon>
        <taxon>Viridiplantae</taxon>
        <taxon>Streptophyta</taxon>
        <taxon>Embryophyta</taxon>
        <taxon>Tracheophyta</taxon>
        <taxon>Spermatophyta</taxon>
        <taxon>Magnoliopsida</taxon>
        <taxon>Liliopsida</taxon>
        <taxon>Poales</taxon>
        <taxon>Poaceae</taxon>
        <taxon>PACMAD clade</taxon>
        <taxon>Panicoideae</taxon>
        <taxon>Panicodae</taxon>
        <taxon>Paniceae</taxon>
        <taxon>Panicinae</taxon>
        <taxon>Panicum</taxon>
        <taxon>Panicum sect. Panicum</taxon>
    </lineage>
</organism>
<accession>A0A2T8KPR2</accession>
<evidence type="ECO:0000313" key="2">
    <source>
        <dbReference type="EMBL" id="PVH64173.1"/>
    </source>
</evidence>
<dbReference type="AlphaFoldDB" id="A0A2T8KPR2"/>
<dbReference type="Proteomes" id="UP000243499">
    <property type="component" value="Chromosome 2"/>
</dbReference>
<dbReference type="Gramene" id="PVH64173">
    <property type="protein sequence ID" value="PVH64173"/>
    <property type="gene ID" value="PAHAL_2G208100"/>
</dbReference>
<keyword evidence="1" id="KW-0812">Transmembrane</keyword>
<dbReference type="EMBL" id="CM008047">
    <property type="protein sequence ID" value="PVH64173.1"/>
    <property type="molecule type" value="Genomic_DNA"/>
</dbReference>
<proteinExistence type="predicted"/>